<evidence type="ECO:0000256" key="5">
    <source>
        <dbReference type="ARBA" id="ARBA00022764"/>
    </source>
</evidence>
<evidence type="ECO:0000256" key="4">
    <source>
        <dbReference type="ARBA" id="ARBA00022723"/>
    </source>
</evidence>
<feature type="domain" description="Cytochrome c" evidence="11">
    <location>
        <begin position="175"/>
        <end position="279"/>
    </location>
</feature>
<keyword evidence="6" id="KW-0249">Electron transport</keyword>
<dbReference type="PANTHER" id="PTHR33751:SF9">
    <property type="entry name" value="CYTOCHROME C4"/>
    <property type="match status" value="1"/>
</dbReference>
<keyword evidence="10" id="KW-0732">Signal</keyword>
<evidence type="ECO:0000256" key="9">
    <source>
        <dbReference type="SAM" id="MobiDB-lite"/>
    </source>
</evidence>
<keyword evidence="7 8" id="KW-0408">Iron</keyword>
<sequence length="282" mass="29609">MTGARQLLAVLAACTVSVFAIALAQEAPAPADAEAAQVQDAQVQEQVAETETATGPEAEDAPAAKADNDYVDLRRARPITGNVAAGQAKAEVCAACHGPQGISIAPAFPNLAGQHADFLYWQLVEFKRSPDSPMSPLVADLSDEDMRDLAVYYAGLAPTPAPADPDAEAEPADPALLQRGEQLYLTGDPAKGIPPCQGCHGVDARGHADARRADSSGHTPYAAWPALRGQQAMYLQTKLGEYRDGAMDDSTTDFIMTGIGHRLDDDSIQALAAWLSSLPPAH</sequence>
<keyword evidence="2" id="KW-0813">Transport</keyword>
<dbReference type="Gene3D" id="1.10.760.10">
    <property type="entry name" value="Cytochrome c-like domain"/>
    <property type="match status" value="2"/>
</dbReference>
<evidence type="ECO:0000313" key="13">
    <source>
        <dbReference type="Proteomes" id="UP001501727"/>
    </source>
</evidence>
<keyword evidence="3 8" id="KW-0349">Heme</keyword>
<proteinExistence type="predicted"/>
<dbReference type="Pfam" id="PF13442">
    <property type="entry name" value="Cytochrome_CBB3"/>
    <property type="match status" value="1"/>
</dbReference>
<dbReference type="PANTHER" id="PTHR33751">
    <property type="entry name" value="CBB3-TYPE CYTOCHROME C OXIDASE SUBUNIT FIXP"/>
    <property type="match status" value="1"/>
</dbReference>
<feature type="region of interest" description="Disordered" evidence="9">
    <location>
        <begin position="34"/>
        <end position="69"/>
    </location>
</feature>
<reference evidence="13" key="1">
    <citation type="journal article" date="2019" name="Int. J. Syst. Evol. Microbiol.">
        <title>The Global Catalogue of Microorganisms (GCM) 10K type strain sequencing project: providing services to taxonomists for standard genome sequencing and annotation.</title>
        <authorList>
            <consortium name="The Broad Institute Genomics Platform"/>
            <consortium name="The Broad Institute Genome Sequencing Center for Infectious Disease"/>
            <person name="Wu L."/>
            <person name="Ma J."/>
        </authorList>
    </citation>
    <scope>NUCLEOTIDE SEQUENCE [LARGE SCALE GENOMIC DNA]</scope>
    <source>
        <strain evidence="13">JCM 16916</strain>
    </source>
</reference>
<name>A0ABP7MAQ9_9GAMM</name>
<evidence type="ECO:0000259" key="11">
    <source>
        <dbReference type="PROSITE" id="PS51007"/>
    </source>
</evidence>
<protein>
    <recommendedName>
        <fullName evidence="11">Cytochrome c domain-containing protein</fullName>
    </recommendedName>
</protein>
<organism evidence="12 13">
    <name type="scientific">Luteimonas lutimaris</name>
    <dbReference type="NCBI Taxonomy" id="698645"/>
    <lineage>
        <taxon>Bacteria</taxon>
        <taxon>Pseudomonadati</taxon>
        <taxon>Pseudomonadota</taxon>
        <taxon>Gammaproteobacteria</taxon>
        <taxon>Lysobacterales</taxon>
        <taxon>Lysobacteraceae</taxon>
        <taxon>Luteimonas</taxon>
    </lineage>
</organism>
<dbReference type="InterPro" id="IPR050597">
    <property type="entry name" value="Cytochrome_c_Oxidase_Subunit"/>
</dbReference>
<dbReference type="PROSITE" id="PS51007">
    <property type="entry name" value="CYTC"/>
    <property type="match status" value="2"/>
</dbReference>
<dbReference type="EMBL" id="BAAAZU010000004">
    <property type="protein sequence ID" value="GAA3919280.1"/>
    <property type="molecule type" value="Genomic_DNA"/>
</dbReference>
<feature type="domain" description="Cytochrome c" evidence="11">
    <location>
        <begin position="81"/>
        <end position="157"/>
    </location>
</feature>
<keyword evidence="4 8" id="KW-0479">Metal-binding</keyword>
<feature type="signal peptide" evidence="10">
    <location>
        <begin position="1"/>
        <end position="24"/>
    </location>
</feature>
<dbReference type="PIRSF" id="PIRSF000005">
    <property type="entry name" value="Cytochrome_c4"/>
    <property type="match status" value="1"/>
</dbReference>
<dbReference type="SUPFAM" id="SSF46626">
    <property type="entry name" value="Cytochrome c"/>
    <property type="match status" value="2"/>
</dbReference>
<gene>
    <name evidence="12" type="ORF">GCM10022229_11080</name>
</gene>
<feature type="chain" id="PRO_5045156619" description="Cytochrome c domain-containing protein" evidence="10">
    <location>
        <begin position="25"/>
        <end position="282"/>
    </location>
</feature>
<evidence type="ECO:0000256" key="6">
    <source>
        <dbReference type="ARBA" id="ARBA00022982"/>
    </source>
</evidence>
<accession>A0ABP7MAQ9</accession>
<evidence type="ECO:0000256" key="1">
    <source>
        <dbReference type="ARBA" id="ARBA00004418"/>
    </source>
</evidence>
<evidence type="ECO:0000256" key="3">
    <source>
        <dbReference type="ARBA" id="ARBA00022617"/>
    </source>
</evidence>
<evidence type="ECO:0000313" key="12">
    <source>
        <dbReference type="EMBL" id="GAA3919280.1"/>
    </source>
</evidence>
<evidence type="ECO:0000256" key="7">
    <source>
        <dbReference type="ARBA" id="ARBA00023004"/>
    </source>
</evidence>
<feature type="compositionally biased region" description="Low complexity" evidence="9">
    <location>
        <begin position="34"/>
        <end position="65"/>
    </location>
</feature>
<evidence type="ECO:0000256" key="10">
    <source>
        <dbReference type="SAM" id="SignalP"/>
    </source>
</evidence>
<dbReference type="Proteomes" id="UP001501727">
    <property type="component" value="Unassembled WGS sequence"/>
</dbReference>
<evidence type="ECO:0000256" key="8">
    <source>
        <dbReference type="PROSITE-ProRule" id="PRU00433"/>
    </source>
</evidence>
<keyword evidence="13" id="KW-1185">Reference proteome</keyword>
<dbReference type="InterPro" id="IPR024167">
    <property type="entry name" value="Cytochrome_c4-like"/>
</dbReference>
<keyword evidence="5" id="KW-0574">Periplasm</keyword>
<dbReference type="RefSeq" id="WP_344758956.1">
    <property type="nucleotide sequence ID" value="NZ_BAAAZU010000004.1"/>
</dbReference>
<comment type="caution">
    <text evidence="12">The sequence shown here is derived from an EMBL/GenBank/DDBJ whole genome shotgun (WGS) entry which is preliminary data.</text>
</comment>
<dbReference type="Pfam" id="PF00034">
    <property type="entry name" value="Cytochrom_C"/>
    <property type="match status" value="1"/>
</dbReference>
<dbReference type="InterPro" id="IPR036909">
    <property type="entry name" value="Cyt_c-like_dom_sf"/>
</dbReference>
<dbReference type="InterPro" id="IPR009056">
    <property type="entry name" value="Cyt_c-like_dom"/>
</dbReference>
<comment type="subcellular location">
    <subcellularLocation>
        <location evidence="1">Periplasm</location>
    </subcellularLocation>
</comment>
<evidence type="ECO:0000256" key="2">
    <source>
        <dbReference type="ARBA" id="ARBA00022448"/>
    </source>
</evidence>